<evidence type="ECO:0000313" key="5">
    <source>
        <dbReference type="Proteomes" id="UP000014541"/>
    </source>
</evidence>
<dbReference type="PATRIC" id="fig|1125699.3.peg.1563"/>
<sequence>MHHKIREYARLYEEGAVFTAFDTETTGLYCERDRIIEIGAVKFDKTGILGTYEILIHPEISVPPSAYKVHGISDLMLSGCPVFAAAAPSFLDFIEGTRLIAHNAPFDTGFVNSELQRAGRPALASPSVPAADTVTLAQKAFPKLKKYNLQFLAGRFGIPSGTAHRAQDDAGVCREVFLYCIGKHEKQQVQPDLPF</sequence>
<dbReference type="FunFam" id="3.30.420.10:FF:000045">
    <property type="entry name" value="3'-5' exonuclease DinG"/>
    <property type="match status" value="1"/>
</dbReference>
<dbReference type="GO" id="GO:0008408">
    <property type="term" value="F:3'-5' exonuclease activity"/>
    <property type="evidence" value="ECO:0007669"/>
    <property type="project" value="TreeGrafter"/>
</dbReference>
<accession>S3JYZ6</accession>
<dbReference type="SMART" id="SM00479">
    <property type="entry name" value="EXOIII"/>
    <property type="match status" value="1"/>
</dbReference>
<keyword evidence="4" id="KW-0540">Nuclease</keyword>
<dbReference type="RefSeq" id="WP_016525819.1">
    <property type="nucleotide sequence ID" value="NZ_KE332518.1"/>
</dbReference>
<organism evidence="4 5">
    <name type="scientific">Treponema maltophilum ATCC 51939</name>
    <dbReference type="NCBI Taxonomy" id="1125699"/>
    <lineage>
        <taxon>Bacteria</taxon>
        <taxon>Pseudomonadati</taxon>
        <taxon>Spirochaetota</taxon>
        <taxon>Spirochaetia</taxon>
        <taxon>Spirochaetales</taxon>
        <taxon>Treponemataceae</taxon>
        <taxon>Treponema</taxon>
    </lineage>
</organism>
<dbReference type="STRING" id="1125699.HMPREF9194_01551"/>
<keyword evidence="4" id="KW-0378">Hydrolase</keyword>
<dbReference type="HOGENOM" id="CLU_047806_7_1_12"/>
<dbReference type="InterPro" id="IPR036397">
    <property type="entry name" value="RNaseH_sf"/>
</dbReference>
<dbReference type="EMBL" id="ATFF01000006">
    <property type="protein sequence ID" value="EPF31208.1"/>
    <property type="molecule type" value="Genomic_DNA"/>
</dbReference>
<dbReference type="CDD" id="cd06127">
    <property type="entry name" value="DEDDh"/>
    <property type="match status" value="1"/>
</dbReference>
<dbReference type="AlphaFoldDB" id="S3JYZ6"/>
<keyword evidence="5" id="KW-1185">Reference proteome</keyword>
<dbReference type="eggNOG" id="COG0847">
    <property type="taxonomic scope" value="Bacteria"/>
</dbReference>
<feature type="domain" description="Exonuclease" evidence="3">
    <location>
        <begin position="17"/>
        <end position="186"/>
    </location>
</feature>
<dbReference type="GO" id="GO:0003677">
    <property type="term" value="F:DNA binding"/>
    <property type="evidence" value="ECO:0007669"/>
    <property type="project" value="InterPro"/>
</dbReference>
<dbReference type="PANTHER" id="PTHR30231:SF41">
    <property type="entry name" value="DNA POLYMERASE III SUBUNIT EPSILON"/>
    <property type="match status" value="1"/>
</dbReference>
<dbReference type="Pfam" id="PF00929">
    <property type="entry name" value="RNase_T"/>
    <property type="match status" value="1"/>
</dbReference>
<name>S3JYZ6_TREMA</name>
<gene>
    <name evidence="4" type="ORF">HMPREF9194_01551</name>
</gene>
<dbReference type="SUPFAM" id="SSF53098">
    <property type="entry name" value="Ribonuclease H-like"/>
    <property type="match status" value="1"/>
</dbReference>
<dbReference type="InterPro" id="IPR013520">
    <property type="entry name" value="Ribonucl_H"/>
</dbReference>
<dbReference type="Gene3D" id="3.30.420.10">
    <property type="entry name" value="Ribonuclease H-like superfamily/Ribonuclease H"/>
    <property type="match status" value="1"/>
</dbReference>
<comment type="caution">
    <text evidence="4">The sequence shown here is derived from an EMBL/GenBank/DDBJ whole genome shotgun (WGS) entry which is preliminary data.</text>
</comment>
<evidence type="ECO:0000313" key="4">
    <source>
        <dbReference type="EMBL" id="EPF31208.1"/>
    </source>
</evidence>
<comment type="function">
    <text evidence="1">DNA polymerase III is a complex, multichain enzyme responsible for most of the replicative synthesis in bacteria. The epsilon subunit contain the editing function and is a proofreading 3'-5' exonuclease.</text>
</comment>
<keyword evidence="4" id="KW-0269">Exonuclease</keyword>
<dbReference type="InterPro" id="IPR012337">
    <property type="entry name" value="RNaseH-like_sf"/>
</dbReference>
<evidence type="ECO:0000256" key="2">
    <source>
        <dbReference type="ARBA" id="ARBA00026073"/>
    </source>
</evidence>
<dbReference type="GO" id="GO:0005829">
    <property type="term" value="C:cytosol"/>
    <property type="evidence" value="ECO:0007669"/>
    <property type="project" value="TreeGrafter"/>
</dbReference>
<proteinExistence type="predicted"/>
<dbReference type="PANTHER" id="PTHR30231">
    <property type="entry name" value="DNA POLYMERASE III SUBUNIT EPSILON"/>
    <property type="match status" value="1"/>
</dbReference>
<evidence type="ECO:0000256" key="1">
    <source>
        <dbReference type="ARBA" id="ARBA00025483"/>
    </source>
</evidence>
<dbReference type="NCBIfam" id="TIGR00573">
    <property type="entry name" value="dnaq"/>
    <property type="match status" value="1"/>
</dbReference>
<dbReference type="GO" id="GO:0003887">
    <property type="term" value="F:DNA-directed DNA polymerase activity"/>
    <property type="evidence" value="ECO:0007669"/>
    <property type="project" value="InterPro"/>
</dbReference>
<reference evidence="4 5" key="1">
    <citation type="submission" date="2013-04" db="EMBL/GenBank/DDBJ databases">
        <title>The Genome Sequence of Treponema maltophilum ATCC 51939.</title>
        <authorList>
            <consortium name="The Broad Institute Genomics Platform"/>
            <person name="Earl A."/>
            <person name="Ward D."/>
            <person name="Feldgarden M."/>
            <person name="Gevers D."/>
            <person name="Leonetti C."/>
            <person name="Blanton J.M."/>
            <person name="Dewhirst F.E."/>
            <person name="Izard J."/>
            <person name="Walker B."/>
            <person name="Young S."/>
            <person name="Zeng Q."/>
            <person name="Gargeya S."/>
            <person name="Fitzgerald M."/>
            <person name="Haas B."/>
            <person name="Abouelleil A."/>
            <person name="Allen A.W."/>
            <person name="Alvarado L."/>
            <person name="Arachchi H.M."/>
            <person name="Berlin A.M."/>
            <person name="Chapman S.B."/>
            <person name="Gainer-Dewar J."/>
            <person name="Goldberg J."/>
            <person name="Griggs A."/>
            <person name="Gujja S."/>
            <person name="Hansen M."/>
            <person name="Howarth C."/>
            <person name="Imamovic A."/>
            <person name="Ireland A."/>
            <person name="Larimer J."/>
            <person name="McCowan C."/>
            <person name="Murphy C."/>
            <person name="Pearson M."/>
            <person name="Poon T.W."/>
            <person name="Priest M."/>
            <person name="Roberts A."/>
            <person name="Saif S."/>
            <person name="Shea T."/>
            <person name="Sisk P."/>
            <person name="Sykes S."/>
            <person name="Wortman J."/>
            <person name="Nusbaum C."/>
            <person name="Birren B."/>
        </authorList>
    </citation>
    <scope>NUCLEOTIDE SEQUENCE [LARGE SCALE GENOMIC DNA]</scope>
    <source>
        <strain evidence="4 5">ATCC 51939</strain>
    </source>
</reference>
<dbReference type="InterPro" id="IPR006054">
    <property type="entry name" value="DnaQ"/>
</dbReference>
<comment type="subunit">
    <text evidence="2">DNA polymerase III contains a core (composed of alpha, epsilon and theta chains) that associates with a tau subunit. This core dimerizes to form the POLIII' complex. PolIII' associates with the gamma complex (composed of gamma, delta, delta', psi and chi chains) and with the beta chain to form the complete DNA polymerase III complex.</text>
</comment>
<dbReference type="OrthoDB" id="9804290at2"/>
<protein>
    <submittedName>
        <fullName evidence="4">Exonuclease, DNA polymerase III, epsilon subunit</fullName>
    </submittedName>
</protein>
<dbReference type="Proteomes" id="UP000014541">
    <property type="component" value="Unassembled WGS sequence"/>
</dbReference>
<evidence type="ECO:0000259" key="3">
    <source>
        <dbReference type="SMART" id="SM00479"/>
    </source>
</evidence>
<dbReference type="GO" id="GO:0045004">
    <property type="term" value="P:DNA replication proofreading"/>
    <property type="evidence" value="ECO:0007669"/>
    <property type="project" value="TreeGrafter"/>
</dbReference>